<feature type="transmembrane region" description="Helical" evidence="1">
    <location>
        <begin position="85"/>
        <end position="105"/>
    </location>
</feature>
<feature type="transmembrane region" description="Helical" evidence="1">
    <location>
        <begin position="277"/>
        <end position="299"/>
    </location>
</feature>
<sequence length="364" mass="38313">MERIVKALLAIFAAASLSVTLCAADYEDELSDGLSGLDISGASEFLYENGVDPSEPESVSNITADSILKYFWSIFQSSVSGPARLILTALAVSMISQIACSLSFNSRFGKEVFVIICFLAISGQILGSVSDMLSSLGTQQAFIASYIPIFAVITAASGNIAGAATYNALVLYAAEGVTLISTLVLRPMLCCMLVIACAQSINPSLPDITGTMRRIFIGLIGVLMTVFVGVIGLQTVIGRTGTGLVLRAGRYLVSSFVPIIGMSLSESYKNVMLSISAIRSAVGALGIVVIIVVLSVPIVTMLAYRISLRIAEILCGLTGSDMLASLMRGLADVYSLCVTLLLTYLLMFVISTGVIILIGSEAYL</sequence>
<reference evidence="3" key="1">
    <citation type="submission" date="2020-10" db="EMBL/GenBank/DDBJ databases">
        <authorList>
            <person name="Gilroy R."/>
        </authorList>
    </citation>
    <scope>NUCLEOTIDE SEQUENCE</scope>
    <source>
        <strain evidence="3">CHK33-4379</strain>
    </source>
</reference>
<feature type="chain" id="PRO_5038410602" description="Stage III sporulation protein AE" evidence="2">
    <location>
        <begin position="24"/>
        <end position="364"/>
    </location>
</feature>
<feature type="transmembrane region" description="Helical" evidence="1">
    <location>
        <begin position="215"/>
        <end position="236"/>
    </location>
</feature>
<feature type="signal peptide" evidence="2">
    <location>
        <begin position="1"/>
        <end position="23"/>
    </location>
</feature>
<organism evidence="3 4">
    <name type="scientific">Candidatus Faeciplasma pullistercoris</name>
    <dbReference type="NCBI Taxonomy" id="2840800"/>
    <lineage>
        <taxon>Bacteria</taxon>
        <taxon>Bacillati</taxon>
        <taxon>Bacillota</taxon>
        <taxon>Clostridia</taxon>
        <taxon>Eubacteriales</taxon>
        <taxon>Oscillospiraceae</taxon>
        <taxon>Oscillospiraceae incertae sedis</taxon>
        <taxon>Candidatus Faeciplasma</taxon>
    </lineage>
</organism>
<accession>A0A9D1KKJ4</accession>
<feature type="transmembrane region" description="Helical" evidence="1">
    <location>
        <begin position="141"/>
        <end position="162"/>
    </location>
</feature>
<name>A0A9D1KKJ4_9FIRM</name>
<dbReference type="Pfam" id="PF09546">
    <property type="entry name" value="Spore_III_AE"/>
    <property type="match status" value="1"/>
</dbReference>
<evidence type="ECO:0000313" key="3">
    <source>
        <dbReference type="EMBL" id="HIT59315.1"/>
    </source>
</evidence>
<dbReference type="EMBL" id="DVLL01000021">
    <property type="protein sequence ID" value="HIT59315.1"/>
    <property type="molecule type" value="Genomic_DNA"/>
</dbReference>
<evidence type="ECO:0000256" key="2">
    <source>
        <dbReference type="SAM" id="SignalP"/>
    </source>
</evidence>
<feature type="transmembrane region" description="Helical" evidence="1">
    <location>
        <begin position="248"/>
        <end position="265"/>
    </location>
</feature>
<feature type="transmembrane region" description="Helical" evidence="1">
    <location>
        <begin position="333"/>
        <end position="358"/>
    </location>
</feature>
<keyword evidence="1" id="KW-1133">Transmembrane helix</keyword>
<dbReference type="InterPro" id="IPR014194">
    <property type="entry name" value="Spore_III_AE"/>
</dbReference>
<keyword evidence="1" id="KW-0812">Transmembrane</keyword>
<gene>
    <name evidence="3" type="ORF">IAC39_06360</name>
</gene>
<feature type="transmembrane region" description="Helical" evidence="1">
    <location>
        <begin position="169"/>
        <end position="195"/>
    </location>
</feature>
<protein>
    <recommendedName>
        <fullName evidence="5">Stage III sporulation protein AE</fullName>
    </recommendedName>
</protein>
<keyword evidence="2" id="KW-0732">Signal</keyword>
<evidence type="ECO:0000313" key="4">
    <source>
        <dbReference type="Proteomes" id="UP000824136"/>
    </source>
</evidence>
<dbReference type="Proteomes" id="UP000824136">
    <property type="component" value="Unassembled WGS sequence"/>
</dbReference>
<dbReference type="AlphaFoldDB" id="A0A9D1KKJ4"/>
<comment type="caution">
    <text evidence="3">The sequence shown here is derived from an EMBL/GenBank/DDBJ whole genome shotgun (WGS) entry which is preliminary data.</text>
</comment>
<reference evidence="3" key="2">
    <citation type="journal article" date="2021" name="PeerJ">
        <title>Extensive microbial diversity within the chicken gut microbiome revealed by metagenomics and culture.</title>
        <authorList>
            <person name="Gilroy R."/>
            <person name="Ravi A."/>
            <person name="Getino M."/>
            <person name="Pursley I."/>
            <person name="Horton D.L."/>
            <person name="Alikhan N.F."/>
            <person name="Baker D."/>
            <person name="Gharbi K."/>
            <person name="Hall N."/>
            <person name="Watson M."/>
            <person name="Adriaenssens E.M."/>
            <person name="Foster-Nyarko E."/>
            <person name="Jarju S."/>
            <person name="Secka A."/>
            <person name="Antonio M."/>
            <person name="Oren A."/>
            <person name="Chaudhuri R.R."/>
            <person name="La Ragione R."/>
            <person name="Hildebrand F."/>
            <person name="Pallen M.J."/>
        </authorList>
    </citation>
    <scope>NUCLEOTIDE SEQUENCE</scope>
    <source>
        <strain evidence="3">CHK33-4379</strain>
    </source>
</reference>
<proteinExistence type="predicted"/>
<evidence type="ECO:0000256" key="1">
    <source>
        <dbReference type="SAM" id="Phobius"/>
    </source>
</evidence>
<evidence type="ECO:0008006" key="5">
    <source>
        <dbReference type="Google" id="ProtNLM"/>
    </source>
</evidence>
<feature type="transmembrane region" description="Helical" evidence="1">
    <location>
        <begin position="112"/>
        <end position="129"/>
    </location>
</feature>
<keyword evidence="1" id="KW-0472">Membrane</keyword>